<evidence type="ECO:0000313" key="2">
    <source>
        <dbReference type="EMBL" id="OEU21528.1"/>
    </source>
</evidence>
<feature type="signal peptide" evidence="1">
    <location>
        <begin position="1"/>
        <end position="24"/>
    </location>
</feature>
<reference evidence="2 3" key="1">
    <citation type="submission" date="2016-09" db="EMBL/GenBank/DDBJ databases">
        <title>Extensive genetic diversity and differential bi-allelic expression allows diatom success in the polar Southern Ocean.</title>
        <authorList>
            <consortium name="DOE Joint Genome Institute"/>
            <person name="Mock T."/>
            <person name="Otillar R.P."/>
            <person name="Strauss J."/>
            <person name="Dupont C."/>
            <person name="Frickenhaus S."/>
            <person name="Maumus F."/>
            <person name="Mcmullan M."/>
            <person name="Sanges R."/>
            <person name="Schmutz J."/>
            <person name="Toseland A."/>
            <person name="Valas R."/>
            <person name="Veluchamy A."/>
            <person name="Ward B.J."/>
            <person name="Allen A."/>
            <person name="Barry K."/>
            <person name="Falciatore A."/>
            <person name="Ferrante M."/>
            <person name="Fortunato A.E."/>
            <person name="Gloeckner G."/>
            <person name="Gruber A."/>
            <person name="Hipkin R."/>
            <person name="Janech M."/>
            <person name="Kroth P."/>
            <person name="Leese F."/>
            <person name="Lindquist E."/>
            <person name="Lyon B.R."/>
            <person name="Martin J."/>
            <person name="Mayer C."/>
            <person name="Parker M."/>
            <person name="Quesneville H."/>
            <person name="Raymond J."/>
            <person name="Uhlig C."/>
            <person name="Valentin K.U."/>
            <person name="Worden A.Z."/>
            <person name="Armbrust E.V."/>
            <person name="Bowler C."/>
            <person name="Green B."/>
            <person name="Moulton V."/>
            <person name="Van Oosterhout C."/>
            <person name="Grigoriev I."/>
        </authorList>
    </citation>
    <scope>NUCLEOTIDE SEQUENCE [LARGE SCALE GENOMIC DNA]</scope>
    <source>
        <strain evidence="2 3">CCMP1102</strain>
    </source>
</reference>
<keyword evidence="3" id="KW-1185">Reference proteome</keyword>
<evidence type="ECO:0000256" key="1">
    <source>
        <dbReference type="SAM" id="SignalP"/>
    </source>
</evidence>
<dbReference type="OrthoDB" id="44485at2759"/>
<proteinExistence type="predicted"/>
<dbReference type="InParanoid" id="A0A1E7FTN8"/>
<organism evidence="2 3">
    <name type="scientific">Fragilariopsis cylindrus CCMP1102</name>
    <dbReference type="NCBI Taxonomy" id="635003"/>
    <lineage>
        <taxon>Eukaryota</taxon>
        <taxon>Sar</taxon>
        <taxon>Stramenopiles</taxon>
        <taxon>Ochrophyta</taxon>
        <taxon>Bacillariophyta</taxon>
        <taxon>Bacillariophyceae</taxon>
        <taxon>Bacillariophycidae</taxon>
        <taxon>Bacillariales</taxon>
        <taxon>Bacillariaceae</taxon>
        <taxon>Fragilariopsis</taxon>
    </lineage>
</organism>
<dbReference type="EMBL" id="KV784354">
    <property type="protein sequence ID" value="OEU21528.1"/>
    <property type="molecule type" value="Genomic_DNA"/>
</dbReference>
<dbReference type="Gene3D" id="3.40.190.10">
    <property type="entry name" value="Periplasmic binding protein-like II"/>
    <property type="match status" value="3"/>
</dbReference>
<protein>
    <recommendedName>
        <fullName evidence="4">Periplasmic binding protein-like II</fullName>
    </recommendedName>
</protein>
<dbReference type="Proteomes" id="UP000095751">
    <property type="component" value="Unassembled WGS sequence"/>
</dbReference>
<gene>
    <name evidence="2" type="ORF">FRACYDRAFT_235153</name>
</gene>
<feature type="chain" id="PRO_5009193516" description="Periplasmic binding protein-like II" evidence="1">
    <location>
        <begin position="25"/>
        <end position="373"/>
    </location>
</feature>
<dbReference type="AlphaFoldDB" id="A0A1E7FTN8"/>
<dbReference type="KEGG" id="fcy:FRACYDRAFT_235153"/>
<evidence type="ECO:0000313" key="3">
    <source>
        <dbReference type="Proteomes" id="UP000095751"/>
    </source>
</evidence>
<accession>A0A1E7FTN8</accession>
<sequence>MIFRDSAIVAALTATLFAVAASEALDPTSLNGESFKITLVEADGFVNSEADGEFSGYIIDMIESVAKKAGFEYDLLLPSGYGDNCPSILDANYLGFNANAVDYLKTAGVDPYNAVYASSYLCGQNDVIGPGDIPEESQTDMYWSMYYVTTSRQLAGKFSVAFKPPTQGLTMYGTQTGVGSFEDLITQQKDDKVGAACIGGNTAYAAWLANALPDLQTIEIENTEAAAEKALESGKCTVIINAEHAALKFVNAHFLKGKCKIDGKPVGIIGEGLQYGLTQMAIGFNDNVPEDTIRVISYWMNDLMTCAPNDEGCGGSLYASWLAKFGTSDACGYVSDPEPSDMSGSSAITTVATTVVAGAVTAFAAIVGEGLLA</sequence>
<evidence type="ECO:0008006" key="4">
    <source>
        <dbReference type="Google" id="ProtNLM"/>
    </source>
</evidence>
<name>A0A1E7FTN8_9STRA</name>
<dbReference type="SUPFAM" id="SSF53850">
    <property type="entry name" value="Periplasmic binding protein-like II"/>
    <property type="match status" value="1"/>
</dbReference>
<keyword evidence="1" id="KW-0732">Signal</keyword>